<reference evidence="3" key="1">
    <citation type="journal article" date="2023" name="Commun. Biol.">
        <title>Genome analysis of Parmales, the sister group of diatoms, reveals the evolutionary specialization of diatoms from phago-mixotrophs to photoautotrophs.</title>
        <authorList>
            <person name="Ban H."/>
            <person name="Sato S."/>
            <person name="Yoshikawa S."/>
            <person name="Yamada K."/>
            <person name="Nakamura Y."/>
            <person name="Ichinomiya M."/>
            <person name="Sato N."/>
            <person name="Blanc-Mathieu R."/>
            <person name="Endo H."/>
            <person name="Kuwata A."/>
            <person name="Ogata H."/>
        </authorList>
    </citation>
    <scope>NUCLEOTIDE SEQUENCE [LARGE SCALE GENOMIC DNA]</scope>
</reference>
<feature type="region of interest" description="Disordered" evidence="1">
    <location>
        <begin position="296"/>
        <end position="333"/>
    </location>
</feature>
<accession>A0A9W7LDZ6</accession>
<organism evidence="2 3">
    <name type="scientific">Triparma columacea</name>
    <dbReference type="NCBI Taxonomy" id="722753"/>
    <lineage>
        <taxon>Eukaryota</taxon>
        <taxon>Sar</taxon>
        <taxon>Stramenopiles</taxon>
        <taxon>Ochrophyta</taxon>
        <taxon>Bolidophyceae</taxon>
        <taxon>Parmales</taxon>
        <taxon>Triparmaceae</taxon>
        <taxon>Triparma</taxon>
    </lineage>
</organism>
<evidence type="ECO:0000313" key="2">
    <source>
        <dbReference type="EMBL" id="GMI46498.1"/>
    </source>
</evidence>
<evidence type="ECO:0000256" key="1">
    <source>
        <dbReference type="SAM" id="MobiDB-lite"/>
    </source>
</evidence>
<evidence type="ECO:0000313" key="3">
    <source>
        <dbReference type="Proteomes" id="UP001165065"/>
    </source>
</evidence>
<name>A0A9W7LDZ6_9STRA</name>
<dbReference type="Proteomes" id="UP001165065">
    <property type="component" value="Unassembled WGS sequence"/>
</dbReference>
<dbReference type="EMBL" id="BRYA01000300">
    <property type="protein sequence ID" value="GMI46498.1"/>
    <property type="molecule type" value="Genomic_DNA"/>
</dbReference>
<keyword evidence="3" id="KW-1185">Reference proteome</keyword>
<dbReference type="AlphaFoldDB" id="A0A9W7LDZ6"/>
<feature type="region of interest" description="Disordered" evidence="1">
    <location>
        <begin position="222"/>
        <end position="252"/>
    </location>
</feature>
<protein>
    <submittedName>
        <fullName evidence="2">Uncharacterized protein</fullName>
    </submittedName>
</protein>
<feature type="compositionally biased region" description="Polar residues" evidence="1">
    <location>
        <begin position="236"/>
        <end position="252"/>
    </location>
</feature>
<feature type="region of interest" description="Disordered" evidence="1">
    <location>
        <begin position="24"/>
        <end position="54"/>
    </location>
</feature>
<comment type="caution">
    <text evidence="2">The sequence shown here is derived from an EMBL/GenBank/DDBJ whole genome shotgun (WGS) entry which is preliminary data.</text>
</comment>
<proteinExistence type="predicted"/>
<gene>
    <name evidence="2" type="ORF">TrCOL_g10355</name>
</gene>
<sequence>MMGKDGATVKVSANINKLEVTWGGSSRRSKSQGSDGGFRSVDTSKFSGSGGSKKHTSSYLGLALPSLAAEWVTDSGGVGGRVGFFRFFLLMHDAADLWADEYYGGRREMMRYFAENFKGRGVRRGGGGEGRGEVLGLEGSPVGSLSPTSGLVEGTFFGNHQFNVSGARSRAGSYESMVSSTGKGMAMLGREYAEKLGIGGGEGEGEGVKAVIKGMDMVSSSLVSGGEETGGGSVGQRSLKSPSVGSDLSLTGSTGVVTTKLTANAKPWKGVAGYKRAVRKGRIEDGYIVVRDRVGRGEEGEGRGGDEDEAERREGGGGRIFGGGPDKRRARGEGEFKVSASRFIHRLDSGDLASAKMFRGGFYDTQRVRTSSEKWSKGRPGRRWEREMEEGRGRISGVRNMVERERMRGMMKSAK</sequence>
<feature type="compositionally biased region" description="Basic and acidic residues" evidence="1">
    <location>
        <begin position="296"/>
        <end position="316"/>
    </location>
</feature>